<protein>
    <submittedName>
        <fullName evidence="2">Uncharacterized protein</fullName>
    </submittedName>
</protein>
<evidence type="ECO:0000313" key="3">
    <source>
        <dbReference type="Proteomes" id="UP000494106"/>
    </source>
</evidence>
<dbReference type="EMBL" id="CADEBC010000205">
    <property type="protein sequence ID" value="CAB3225095.1"/>
    <property type="molecule type" value="Genomic_DNA"/>
</dbReference>
<dbReference type="OrthoDB" id="10057854at2759"/>
<name>A0A8S0YY55_ARCPL</name>
<dbReference type="AlphaFoldDB" id="A0A8S0YY55"/>
<accession>A0A8S0YY55</accession>
<keyword evidence="3" id="KW-1185">Reference proteome</keyword>
<dbReference type="Proteomes" id="UP000494106">
    <property type="component" value="Unassembled WGS sequence"/>
</dbReference>
<gene>
    <name evidence="2" type="ORF">APLA_LOCUS2335</name>
</gene>
<feature type="compositionally biased region" description="Basic and acidic residues" evidence="1">
    <location>
        <begin position="16"/>
        <end position="35"/>
    </location>
</feature>
<evidence type="ECO:0000256" key="1">
    <source>
        <dbReference type="SAM" id="MobiDB-lite"/>
    </source>
</evidence>
<organism evidence="2 3">
    <name type="scientific">Arctia plantaginis</name>
    <name type="common">Wood tiger moth</name>
    <name type="synonym">Phalaena plantaginis</name>
    <dbReference type="NCBI Taxonomy" id="874455"/>
    <lineage>
        <taxon>Eukaryota</taxon>
        <taxon>Metazoa</taxon>
        <taxon>Ecdysozoa</taxon>
        <taxon>Arthropoda</taxon>
        <taxon>Hexapoda</taxon>
        <taxon>Insecta</taxon>
        <taxon>Pterygota</taxon>
        <taxon>Neoptera</taxon>
        <taxon>Endopterygota</taxon>
        <taxon>Lepidoptera</taxon>
        <taxon>Glossata</taxon>
        <taxon>Ditrysia</taxon>
        <taxon>Noctuoidea</taxon>
        <taxon>Erebidae</taxon>
        <taxon>Arctiinae</taxon>
        <taxon>Arctia</taxon>
    </lineage>
</organism>
<feature type="region of interest" description="Disordered" evidence="1">
    <location>
        <begin position="1"/>
        <end position="46"/>
    </location>
</feature>
<reference evidence="2 3" key="1">
    <citation type="submission" date="2020-04" db="EMBL/GenBank/DDBJ databases">
        <authorList>
            <person name="Wallbank WR R."/>
            <person name="Pardo Diaz C."/>
            <person name="Kozak K."/>
            <person name="Martin S."/>
            <person name="Jiggins C."/>
            <person name="Moest M."/>
            <person name="Warren A I."/>
            <person name="Byers J.R.P. K."/>
            <person name="Montejo-Kovacevich G."/>
            <person name="Yen C E."/>
        </authorList>
    </citation>
    <scope>NUCLEOTIDE SEQUENCE [LARGE SCALE GENOMIC DNA]</scope>
</reference>
<proteinExistence type="predicted"/>
<sequence>MGRPSLCASRMRKRRAQESENDKDERLKHNTERNRAQSLGESFEDREERLSQMCITSMYKGTVAKASEHSELAAAAAAQCQVPSIVGESF</sequence>
<comment type="caution">
    <text evidence="2">The sequence shown here is derived from an EMBL/GenBank/DDBJ whole genome shotgun (WGS) entry which is preliminary data.</text>
</comment>
<evidence type="ECO:0000313" key="2">
    <source>
        <dbReference type="EMBL" id="CAB3225095.1"/>
    </source>
</evidence>